<evidence type="ECO:0000313" key="1">
    <source>
        <dbReference type="EMBL" id="KAI4455434.1"/>
    </source>
</evidence>
<dbReference type="EMBL" id="CM043023">
    <property type="protein sequence ID" value="KAI4455434.1"/>
    <property type="molecule type" value="Genomic_DNA"/>
</dbReference>
<name>A0ACB9SN59_HOLOL</name>
<gene>
    <name evidence="1" type="ORF">MML48_9g00003666</name>
</gene>
<reference evidence="1" key="1">
    <citation type="submission" date="2022-04" db="EMBL/GenBank/DDBJ databases">
        <title>Chromosome-scale genome assembly of Holotrichia oblita Faldermann.</title>
        <authorList>
            <person name="Rongchong L."/>
        </authorList>
    </citation>
    <scope>NUCLEOTIDE SEQUENCE</scope>
    <source>
        <strain evidence="1">81SQS9</strain>
    </source>
</reference>
<evidence type="ECO:0000313" key="2">
    <source>
        <dbReference type="Proteomes" id="UP001056778"/>
    </source>
</evidence>
<accession>A0ACB9SN59</accession>
<keyword evidence="2" id="KW-1185">Reference proteome</keyword>
<proteinExistence type="predicted"/>
<comment type="caution">
    <text evidence="1">The sequence shown here is derived from an EMBL/GenBank/DDBJ whole genome shotgun (WGS) entry which is preliminary data.</text>
</comment>
<protein>
    <submittedName>
        <fullName evidence="1">Uncharacterized protein</fullName>
    </submittedName>
</protein>
<organism evidence="1 2">
    <name type="scientific">Holotrichia oblita</name>
    <name type="common">Chafer beetle</name>
    <dbReference type="NCBI Taxonomy" id="644536"/>
    <lineage>
        <taxon>Eukaryota</taxon>
        <taxon>Metazoa</taxon>
        <taxon>Ecdysozoa</taxon>
        <taxon>Arthropoda</taxon>
        <taxon>Hexapoda</taxon>
        <taxon>Insecta</taxon>
        <taxon>Pterygota</taxon>
        <taxon>Neoptera</taxon>
        <taxon>Endopterygota</taxon>
        <taxon>Coleoptera</taxon>
        <taxon>Polyphaga</taxon>
        <taxon>Scarabaeiformia</taxon>
        <taxon>Scarabaeidae</taxon>
        <taxon>Melolonthinae</taxon>
        <taxon>Holotrichia</taxon>
    </lineage>
</organism>
<sequence length="235" mass="26394">MDETGFCSDPSRVKVVGEKGVNSTRITAGTGRSNTSVLFSAAADGSKAPPLIIFKRKNVWDSWIPEEGMDYPGTTYAASTNGWMESKIFKNYFVKTFIPQLTEQRPILLLCDGHASHVDLEVIDAAIEANITIIQLPLHYSHLLQPLDLTVFRSVRLKWDELLVKWQSENVGKIRNKSKLAEFVGVVWNRIDKGVIQPGFEKGGIYIYCSSAVPRDKFDPQALQRFEKKIRMGST</sequence>
<dbReference type="Proteomes" id="UP001056778">
    <property type="component" value="Chromosome 9"/>
</dbReference>